<dbReference type="Proteomes" id="UP001054837">
    <property type="component" value="Unassembled WGS sequence"/>
</dbReference>
<dbReference type="AlphaFoldDB" id="A0AAV4QV66"/>
<organism evidence="1 2">
    <name type="scientific">Caerostris darwini</name>
    <dbReference type="NCBI Taxonomy" id="1538125"/>
    <lineage>
        <taxon>Eukaryota</taxon>
        <taxon>Metazoa</taxon>
        <taxon>Ecdysozoa</taxon>
        <taxon>Arthropoda</taxon>
        <taxon>Chelicerata</taxon>
        <taxon>Arachnida</taxon>
        <taxon>Araneae</taxon>
        <taxon>Araneomorphae</taxon>
        <taxon>Entelegynae</taxon>
        <taxon>Araneoidea</taxon>
        <taxon>Araneidae</taxon>
        <taxon>Caerostris</taxon>
    </lineage>
</organism>
<protein>
    <submittedName>
        <fullName evidence="1">Uncharacterized protein</fullName>
    </submittedName>
</protein>
<keyword evidence="2" id="KW-1185">Reference proteome</keyword>
<comment type="caution">
    <text evidence="1">The sequence shown here is derived from an EMBL/GenBank/DDBJ whole genome shotgun (WGS) entry which is preliminary data.</text>
</comment>
<sequence length="142" mass="16224">MEARFEWMGVTPNENECLQNMFRDAVVDPFDSGLENEGSLICPLTSPVSCWSWISETCTICGRDFQSMFQSYCRHFSSPPFIMEARFEWMGVTPNENECLQNMFRDAVVDPFDSGLENEGSLICPLTSPVSCWSWISETFTI</sequence>
<gene>
    <name evidence="1" type="ORF">CDAR_485561</name>
</gene>
<evidence type="ECO:0000313" key="2">
    <source>
        <dbReference type="Proteomes" id="UP001054837"/>
    </source>
</evidence>
<evidence type="ECO:0000313" key="1">
    <source>
        <dbReference type="EMBL" id="GIY13365.1"/>
    </source>
</evidence>
<dbReference type="EMBL" id="BPLQ01005223">
    <property type="protein sequence ID" value="GIY13365.1"/>
    <property type="molecule type" value="Genomic_DNA"/>
</dbReference>
<name>A0AAV4QV66_9ARAC</name>
<reference evidence="1 2" key="1">
    <citation type="submission" date="2021-06" db="EMBL/GenBank/DDBJ databases">
        <title>Caerostris darwini draft genome.</title>
        <authorList>
            <person name="Kono N."/>
            <person name="Arakawa K."/>
        </authorList>
    </citation>
    <scope>NUCLEOTIDE SEQUENCE [LARGE SCALE GENOMIC DNA]</scope>
</reference>
<proteinExistence type="predicted"/>
<accession>A0AAV4QV66</accession>